<evidence type="ECO:0000313" key="2">
    <source>
        <dbReference type="Proteomes" id="UP001055879"/>
    </source>
</evidence>
<name>A0ACB8Y8G9_ARCLA</name>
<reference evidence="1 2" key="2">
    <citation type="journal article" date="2022" name="Mol. Ecol. Resour.">
        <title>The genomes of chicory, endive, great burdock and yacon provide insights into Asteraceae paleo-polyploidization history and plant inulin production.</title>
        <authorList>
            <person name="Fan W."/>
            <person name="Wang S."/>
            <person name="Wang H."/>
            <person name="Wang A."/>
            <person name="Jiang F."/>
            <person name="Liu H."/>
            <person name="Zhao H."/>
            <person name="Xu D."/>
            <person name="Zhang Y."/>
        </authorList>
    </citation>
    <scope>NUCLEOTIDE SEQUENCE [LARGE SCALE GENOMIC DNA]</scope>
    <source>
        <strain evidence="2">cv. Niubang</strain>
    </source>
</reference>
<sequence>MEFHFEGETGADKEKGQAAETENAAVEIEKGAVETGLTIEEIQIAEILVKAKADTPKVTQMAKGVEIQKGGLAKKRKEACIAEIKDKGKEKVVESAKASKKQSQIDLYEELATKMQAELEKEEETQSTKDREIALEMAAKLNEEYQKSVKSVVVAKKVTKKASRQSLYGKVLEEAGMSLIKLAMEYLCMMFDPRKVQHVVRDLHLENKFQRIDNWMLFERCGVYVITIDKSYHEYYLVDRIYDHSKAKLQDKDGMIAWNKRIGVGDNAEDNYGLDSKE</sequence>
<keyword evidence="2" id="KW-1185">Reference proteome</keyword>
<gene>
    <name evidence="1" type="ORF">L6452_35982</name>
</gene>
<accession>A0ACB8Y8G9</accession>
<proteinExistence type="predicted"/>
<evidence type="ECO:0000313" key="1">
    <source>
        <dbReference type="EMBL" id="KAI3681197.1"/>
    </source>
</evidence>
<organism evidence="1 2">
    <name type="scientific">Arctium lappa</name>
    <name type="common">Greater burdock</name>
    <name type="synonym">Lappa major</name>
    <dbReference type="NCBI Taxonomy" id="4217"/>
    <lineage>
        <taxon>Eukaryota</taxon>
        <taxon>Viridiplantae</taxon>
        <taxon>Streptophyta</taxon>
        <taxon>Embryophyta</taxon>
        <taxon>Tracheophyta</taxon>
        <taxon>Spermatophyta</taxon>
        <taxon>Magnoliopsida</taxon>
        <taxon>eudicotyledons</taxon>
        <taxon>Gunneridae</taxon>
        <taxon>Pentapetalae</taxon>
        <taxon>asterids</taxon>
        <taxon>campanulids</taxon>
        <taxon>Asterales</taxon>
        <taxon>Asteraceae</taxon>
        <taxon>Carduoideae</taxon>
        <taxon>Cardueae</taxon>
        <taxon>Arctiinae</taxon>
        <taxon>Arctium</taxon>
    </lineage>
</organism>
<comment type="caution">
    <text evidence="1">The sequence shown here is derived from an EMBL/GenBank/DDBJ whole genome shotgun (WGS) entry which is preliminary data.</text>
</comment>
<protein>
    <submittedName>
        <fullName evidence="1">Uncharacterized protein</fullName>
    </submittedName>
</protein>
<reference evidence="2" key="1">
    <citation type="journal article" date="2022" name="Mol. Ecol. Resour.">
        <title>The genomes of chicory, endive, great burdock and yacon provide insights into Asteraceae palaeo-polyploidization history and plant inulin production.</title>
        <authorList>
            <person name="Fan W."/>
            <person name="Wang S."/>
            <person name="Wang H."/>
            <person name="Wang A."/>
            <person name="Jiang F."/>
            <person name="Liu H."/>
            <person name="Zhao H."/>
            <person name="Xu D."/>
            <person name="Zhang Y."/>
        </authorList>
    </citation>
    <scope>NUCLEOTIDE SEQUENCE [LARGE SCALE GENOMIC DNA]</scope>
    <source>
        <strain evidence="2">cv. Niubang</strain>
    </source>
</reference>
<dbReference type="Proteomes" id="UP001055879">
    <property type="component" value="Linkage Group LG13"/>
</dbReference>
<dbReference type="EMBL" id="CM042059">
    <property type="protein sequence ID" value="KAI3681197.1"/>
    <property type="molecule type" value="Genomic_DNA"/>
</dbReference>